<accession>A0A934SS92</accession>
<dbReference type="AlphaFoldDB" id="A0A934SS92"/>
<name>A0A934SS92_9BURK</name>
<reference evidence="1" key="1">
    <citation type="submission" date="2021-01" db="EMBL/GenBank/DDBJ databases">
        <title>Genome sequence of strain Noviherbaspirillum sp. DKR-6.</title>
        <authorList>
            <person name="Chaudhary D.K."/>
        </authorList>
    </citation>
    <scope>NUCLEOTIDE SEQUENCE</scope>
    <source>
        <strain evidence="1">DKR-6</strain>
    </source>
</reference>
<keyword evidence="2" id="KW-1185">Reference proteome</keyword>
<sequence>METIRDTEQAISQLVAAAGDLSMREAHLYRQSLLALVRLAKAEQLREVRTSVSHLLGDAHRDGYGSTIGSQGISTAFNSLN</sequence>
<gene>
    <name evidence="1" type="ORF">JJB74_06360</name>
</gene>
<dbReference type="EMBL" id="JAEPBG010000002">
    <property type="protein sequence ID" value="MBK4734226.1"/>
    <property type="molecule type" value="Genomic_DNA"/>
</dbReference>
<protein>
    <submittedName>
        <fullName evidence="1">Uncharacterized protein</fullName>
    </submittedName>
</protein>
<dbReference type="Proteomes" id="UP000622890">
    <property type="component" value="Unassembled WGS sequence"/>
</dbReference>
<organism evidence="1 2">
    <name type="scientific">Noviherbaspirillum pedocola</name>
    <dbReference type="NCBI Taxonomy" id="2801341"/>
    <lineage>
        <taxon>Bacteria</taxon>
        <taxon>Pseudomonadati</taxon>
        <taxon>Pseudomonadota</taxon>
        <taxon>Betaproteobacteria</taxon>
        <taxon>Burkholderiales</taxon>
        <taxon>Oxalobacteraceae</taxon>
        <taxon>Noviherbaspirillum</taxon>
    </lineage>
</organism>
<dbReference type="RefSeq" id="WP_200590991.1">
    <property type="nucleotide sequence ID" value="NZ_JAEPBG010000002.1"/>
</dbReference>
<evidence type="ECO:0000313" key="1">
    <source>
        <dbReference type="EMBL" id="MBK4734226.1"/>
    </source>
</evidence>
<comment type="caution">
    <text evidence="1">The sequence shown here is derived from an EMBL/GenBank/DDBJ whole genome shotgun (WGS) entry which is preliminary data.</text>
</comment>
<proteinExistence type="predicted"/>
<evidence type="ECO:0000313" key="2">
    <source>
        <dbReference type="Proteomes" id="UP000622890"/>
    </source>
</evidence>